<dbReference type="PANTHER" id="PTHR30273:SF2">
    <property type="entry name" value="PROTEIN FECR"/>
    <property type="match status" value="1"/>
</dbReference>
<feature type="domain" description="FecR N-terminal" evidence="3">
    <location>
        <begin position="19"/>
        <end position="58"/>
    </location>
</feature>
<protein>
    <recommendedName>
        <fullName evidence="6">DUF4880 domain-containing protein</fullName>
    </recommendedName>
</protein>
<dbReference type="GO" id="GO:0016989">
    <property type="term" value="F:sigma factor antagonist activity"/>
    <property type="evidence" value="ECO:0007669"/>
    <property type="project" value="TreeGrafter"/>
</dbReference>
<evidence type="ECO:0000256" key="1">
    <source>
        <dbReference type="SAM" id="Phobius"/>
    </source>
</evidence>
<dbReference type="Gene3D" id="2.60.120.1440">
    <property type="match status" value="1"/>
</dbReference>
<evidence type="ECO:0000259" key="3">
    <source>
        <dbReference type="Pfam" id="PF16220"/>
    </source>
</evidence>
<organism evidence="4 5">
    <name type="scientific">Sphingobium yanoikuyae</name>
    <name type="common">Sphingomonas yanoikuyae</name>
    <dbReference type="NCBI Taxonomy" id="13690"/>
    <lineage>
        <taxon>Bacteria</taxon>
        <taxon>Pseudomonadati</taxon>
        <taxon>Pseudomonadota</taxon>
        <taxon>Alphaproteobacteria</taxon>
        <taxon>Sphingomonadales</taxon>
        <taxon>Sphingomonadaceae</taxon>
        <taxon>Sphingobium</taxon>
    </lineage>
</organism>
<dbReference type="PANTHER" id="PTHR30273">
    <property type="entry name" value="PERIPLASMIC SIGNAL SENSOR AND SIGMA FACTOR ACTIVATOR FECR-RELATED"/>
    <property type="match status" value="1"/>
</dbReference>
<evidence type="ECO:0000259" key="2">
    <source>
        <dbReference type="Pfam" id="PF04773"/>
    </source>
</evidence>
<proteinExistence type="predicted"/>
<dbReference type="EMBL" id="LSTR01000022">
    <property type="protein sequence ID" value="OAH45893.1"/>
    <property type="molecule type" value="Genomic_DNA"/>
</dbReference>
<dbReference type="AlphaFoldDB" id="A0A177JXR7"/>
<evidence type="ECO:0000313" key="5">
    <source>
        <dbReference type="Proteomes" id="UP000077262"/>
    </source>
</evidence>
<dbReference type="InterPro" id="IPR012373">
    <property type="entry name" value="Ferrdict_sens_TM"/>
</dbReference>
<evidence type="ECO:0008006" key="6">
    <source>
        <dbReference type="Google" id="ProtNLM"/>
    </source>
</evidence>
<reference evidence="4 5" key="1">
    <citation type="submission" date="2016-02" db="EMBL/GenBank/DDBJ databases">
        <authorList>
            <person name="Wen L."/>
            <person name="He K."/>
            <person name="Yang H."/>
        </authorList>
    </citation>
    <scope>NUCLEOTIDE SEQUENCE [LARGE SCALE GENOMIC DNA]</scope>
    <source>
        <strain evidence="4 5">CD09_2</strain>
    </source>
</reference>
<dbReference type="Pfam" id="PF16220">
    <property type="entry name" value="DUF4880"/>
    <property type="match status" value="1"/>
</dbReference>
<dbReference type="InterPro" id="IPR032623">
    <property type="entry name" value="FecR_N"/>
</dbReference>
<keyword evidence="1" id="KW-1133">Transmembrane helix</keyword>
<sequence length="343" mass="37043">MQASGPGSNSGDRDAIALEAARLLARLNSDPTPQDEDEICAWIEADPRHGVAFARAEAAWDAAERLKSAAAEVNLPPLEAIVSEEQQRRLSRNIMIAAGIAIAFFIVAAIVTIRTFSGVDRYETAVGQIRDVALADGSILHLNSNSEAEVRFTDIGRKVRVLKGEASFDVAHDKGRPFDVEVRSAQIRAVGTAFNVRMRPSVVELTVTQGTVTVHSGNSGLEKVSAGSGAVIQSRSIDLTHLSPKLIDQRTAWRDQMVELDGETIEQAASEFNRYRRAPILIGDARVSSLRVGGRFRVSDSKEFLSALQLSLPIRAVNGEDGSVMLLYRDEPDGADIMAAPGE</sequence>
<evidence type="ECO:0000313" key="4">
    <source>
        <dbReference type="EMBL" id="OAH45893.1"/>
    </source>
</evidence>
<comment type="caution">
    <text evidence="4">The sequence shown here is derived from an EMBL/GenBank/DDBJ whole genome shotgun (WGS) entry which is preliminary data.</text>
</comment>
<keyword evidence="1" id="KW-0472">Membrane</keyword>
<dbReference type="Proteomes" id="UP000077262">
    <property type="component" value="Unassembled WGS sequence"/>
</dbReference>
<feature type="transmembrane region" description="Helical" evidence="1">
    <location>
        <begin position="94"/>
        <end position="113"/>
    </location>
</feature>
<dbReference type="PIRSF" id="PIRSF018266">
    <property type="entry name" value="FecR"/>
    <property type="match status" value="1"/>
</dbReference>
<gene>
    <name evidence="4" type="ORF">AX777_04485</name>
</gene>
<accession>A0A177JXR7</accession>
<name>A0A177JXR7_SPHYA</name>
<keyword evidence="1" id="KW-0812">Transmembrane</keyword>
<dbReference type="InterPro" id="IPR006860">
    <property type="entry name" value="FecR"/>
</dbReference>
<dbReference type="Pfam" id="PF04773">
    <property type="entry name" value="FecR"/>
    <property type="match status" value="1"/>
</dbReference>
<feature type="domain" description="FecR protein" evidence="2">
    <location>
        <begin position="120"/>
        <end position="212"/>
    </location>
</feature>